<protein>
    <submittedName>
        <fullName evidence="2">Uncharacterized protein</fullName>
    </submittedName>
</protein>
<evidence type="ECO:0000313" key="2">
    <source>
        <dbReference type="EMBL" id="AEU35057.1"/>
    </source>
</evidence>
<dbReference type="STRING" id="682795.AciX8_0708"/>
<dbReference type="KEGG" id="gma:AciX8_0708"/>
<gene>
    <name evidence="2" type="ordered locus">AciX8_0708</name>
</gene>
<dbReference type="RefSeq" id="WP_014263941.1">
    <property type="nucleotide sequence ID" value="NC_016631.1"/>
</dbReference>
<dbReference type="AlphaFoldDB" id="G8NRU4"/>
<dbReference type="Proteomes" id="UP000007113">
    <property type="component" value="Chromosome"/>
</dbReference>
<organism evidence="2 3">
    <name type="scientific">Granulicella mallensis (strain ATCC BAA-1857 / DSM 23137 / MP5ACTX8)</name>
    <dbReference type="NCBI Taxonomy" id="682795"/>
    <lineage>
        <taxon>Bacteria</taxon>
        <taxon>Pseudomonadati</taxon>
        <taxon>Acidobacteriota</taxon>
        <taxon>Terriglobia</taxon>
        <taxon>Terriglobales</taxon>
        <taxon>Acidobacteriaceae</taxon>
        <taxon>Granulicella</taxon>
    </lineage>
</organism>
<feature type="compositionally biased region" description="Basic residues" evidence="1">
    <location>
        <begin position="43"/>
        <end position="53"/>
    </location>
</feature>
<dbReference type="HOGENOM" id="CLU_1141312_0_0_0"/>
<dbReference type="OrthoDB" id="9825069at2"/>
<reference evidence="2 3" key="1">
    <citation type="submission" date="2011-11" db="EMBL/GenBank/DDBJ databases">
        <title>Complete sequence of Granulicella mallensis MP5ACTX8.</title>
        <authorList>
            <consortium name="US DOE Joint Genome Institute"/>
            <person name="Lucas S."/>
            <person name="Copeland A."/>
            <person name="Lapidus A."/>
            <person name="Cheng J.-F."/>
            <person name="Goodwin L."/>
            <person name="Pitluck S."/>
            <person name="Peters L."/>
            <person name="Lu M."/>
            <person name="Detter J.C."/>
            <person name="Han C."/>
            <person name="Tapia R."/>
            <person name="Land M."/>
            <person name="Hauser L."/>
            <person name="Kyrpides N."/>
            <person name="Ivanova N."/>
            <person name="Mikhailova N."/>
            <person name="Pagani I."/>
            <person name="Rawat S."/>
            <person name="Mannisto M."/>
            <person name="Haggblom M."/>
            <person name="Woyke T."/>
        </authorList>
    </citation>
    <scope>NUCLEOTIDE SEQUENCE [LARGE SCALE GENOMIC DNA]</scope>
    <source>
        <strain evidence="3">ATCC BAA-1857 / DSM 23137 / MP5ACTX8</strain>
    </source>
</reference>
<accession>G8NRU4</accession>
<evidence type="ECO:0000256" key="1">
    <source>
        <dbReference type="SAM" id="MobiDB-lite"/>
    </source>
</evidence>
<feature type="region of interest" description="Disordered" evidence="1">
    <location>
        <begin position="36"/>
        <end position="81"/>
    </location>
</feature>
<sequence>MSYGPYRYQNGNKYTFGSDGRWWIVTSSHGGSDYGYPVGGQTHHGHHSRHHASTRPALPAHSHQHHHANGPARRVTTTGSENPDDLRIRQLAIAINNQAGWVGTWQGIGAFYGVSLAGAVVVIAIPAAGTAINEALLGPAEGRIFYMGYRGVQEAMLQFIEENGGRIITQTRLGAFISENIGFGEGFLQSLSWRIASMLWATGAGGIIHIFISPEENPNSFYWTVESMRLLANRYAFFPFYYH</sequence>
<proteinExistence type="predicted"/>
<keyword evidence="3" id="KW-1185">Reference proteome</keyword>
<dbReference type="EMBL" id="CP003130">
    <property type="protein sequence ID" value="AEU35057.1"/>
    <property type="molecule type" value="Genomic_DNA"/>
</dbReference>
<evidence type="ECO:0000313" key="3">
    <source>
        <dbReference type="Proteomes" id="UP000007113"/>
    </source>
</evidence>
<name>G8NRU4_GRAMM</name>